<name>A0A5S3V3Z3_9GAMM</name>
<accession>A0A5S3V3Z3</accession>
<reference evidence="1 2" key="1">
    <citation type="submission" date="2018-01" db="EMBL/GenBank/DDBJ databases">
        <authorList>
            <person name="Paulsen S."/>
            <person name="Gram L.K."/>
        </authorList>
    </citation>
    <scope>NUCLEOTIDE SEQUENCE [LARGE SCALE GENOMIC DNA]</scope>
    <source>
        <strain evidence="1 2">S3790</strain>
    </source>
</reference>
<dbReference type="Proteomes" id="UP000307217">
    <property type="component" value="Unassembled WGS sequence"/>
</dbReference>
<protein>
    <submittedName>
        <fullName evidence="1">Uncharacterized protein</fullName>
    </submittedName>
</protein>
<dbReference type="RefSeq" id="WP_138593221.1">
    <property type="nucleotide sequence ID" value="NZ_PNBX01000098.1"/>
</dbReference>
<dbReference type="EMBL" id="PNBX01000098">
    <property type="protein sequence ID" value="TMO64869.1"/>
    <property type="molecule type" value="Genomic_DNA"/>
</dbReference>
<evidence type="ECO:0000313" key="1">
    <source>
        <dbReference type="EMBL" id="TMO64869.1"/>
    </source>
</evidence>
<dbReference type="OrthoDB" id="9892108at2"/>
<gene>
    <name evidence="1" type="ORF">CWC19_18115</name>
</gene>
<proteinExistence type="predicted"/>
<sequence>MQEIKYQNKHKNSSYLRQAILNACFIAIFQTVPHLSFEWHTSGSVGEFQFEQQVTFRFHKDKGE</sequence>
<dbReference type="AlphaFoldDB" id="A0A5S3V3Z3"/>
<comment type="caution">
    <text evidence="1">The sequence shown here is derived from an EMBL/GenBank/DDBJ whole genome shotgun (WGS) entry which is preliminary data.</text>
</comment>
<evidence type="ECO:0000313" key="2">
    <source>
        <dbReference type="Proteomes" id="UP000307217"/>
    </source>
</evidence>
<reference evidence="2" key="2">
    <citation type="submission" date="2019-06" db="EMBL/GenBank/DDBJ databases">
        <title>Co-occurence of chitin degradation, pigmentation and bioactivity in marine Pseudoalteromonas.</title>
        <authorList>
            <person name="Sonnenschein E.C."/>
            <person name="Bech P.K."/>
        </authorList>
    </citation>
    <scope>NUCLEOTIDE SEQUENCE [LARGE SCALE GENOMIC DNA]</scope>
    <source>
        <strain evidence="2">S3790</strain>
    </source>
</reference>
<organism evidence="1 2">
    <name type="scientific">Pseudoalteromonas aurantia</name>
    <dbReference type="NCBI Taxonomy" id="43654"/>
    <lineage>
        <taxon>Bacteria</taxon>
        <taxon>Pseudomonadati</taxon>
        <taxon>Pseudomonadota</taxon>
        <taxon>Gammaproteobacteria</taxon>
        <taxon>Alteromonadales</taxon>
        <taxon>Pseudoalteromonadaceae</taxon>
        <taxon>Pseudoalteromonas</taxon>
    </lineage>
</organism>